<keyword evidence="1 3" id="KW-0808">Transferase</keyword>
<organism evidence="3 4">
    <name type="scientific">Colletotrichum tofieldiae</name>
    <dbReference type="NCBI Taxonomy" id="708197"/>
    <lineage>
        <taxon>Eukaryota</taxon>
        <taxon>Fungi</taxon>
        <taxon>Dikarya</taxon>
        <taxon>Ascomycota</taxon>
        <taxon>Pezizomycotina</taxon>
        <taxon>Sordariomycetes</taxon>
        <taxon>Hypocreomycetidae</taxon>
        <taxon>Glomerellales</taxon>
        <taxon>Glomerellaceae</taxon>
        <taxon>Colletotrichum</taxon>
        <taxon>Colletotrichum spaethianum species complex</taxon>
    </lineage>
</organism>
<dbReference type="AlphaFoldDB" id="A0A166TZW7"/>
<dbReference type="EMBL" id="LFIV01000054">
    <property type="protein sequence ID" value="KZL72748.1"/>
    <property type="molecule type" value="Genomic_DNA"/>
</dbReference>
<dbReference type="InterPro" id="IPR002213">
    <property type="entry name" value="UDP_glucos_trans"/>
</dbReference>
<dbReference type="GO" id="GO:0008194">
    <property type="term" value="F:UDP-glycosyltransferase activity"/>
    <property type="evidence" value="ECO:0007669"/>
    <property type="project" value="InterPro"/>
</dbReference>
<dbReference type="STRING" id="708197.A0A166TZW7"/>
<evidence type="ECO:0000256" key="2">
    <source>
        <dbReference type="SAM" id="SignalP"/>
    </source>
</evidence>
<dbReference type="SUPFAM" id="SSF53756">
    <property type="entry name" value="UDP-Glycosyltransferase/glycogen phosphorylase"/>
    <property type="match status" value="1"/>
</dbReference>
<gene>
    <name evidence="3" type="ORF">CT0861_06551</name>
</gene>
<reference evidence="3 4" key="1">
    <citation type="submission" date="2015-06" db="EMBL/GenBank/DDBJ databases">
        <title>Survival trade-offs in plant roots during colonization by closely related pathogenic and mutualistic fungi.</title>
        <authorList>
            <person name="Hacquard S."/>
            <person name="Kracher B."/>
            <person name="Hiruma K."/>
            <person name="Weinman A."/>
            <person name="Muench P."/>
            <person name="Garrido Oter R."/>
            <person name="Ver Loren van Themaat E."/>
            <person name="Dallerey J.-F."/>
            <person name="Damm U."/>
            <person name="Henrissat B."/>
            <person name="Lespinet O."/>
            <person name="Thon M."/>
            <person name="Kemen E."/>
            <person name="McHardy A.C."/>
            <person name="Schulze-Lefert P."/>
            <person name="O'Connell R.J."/>
        </authorList>
    </citation>
    <scope>NUCLEOTIDE SEQUENCE [LARGE SCALE GENOMIC DNA]</scope>
    <source>
        <strain evidence="3 4">0861</strain>
    </source>
</reference>
<feature type="signal peptide" evidence="2">
    <location>
        <begin position="1"/>
        <end position="31"/>
    </location>
</feature>
<name>A0A166TZW7_9PEZI</name>
<proteinExistence type="predicted"/>
<keyword evidence="4" id="KW-1185">Reference proteome</keyword>
<evidence type="ECO:0000313" key="3">
    <source>
        <dbReference type="EMBL" id="KZL72748.1"/>
    </source>
</evidence>
<sequence length="521" mass="57178">MAFPTAKRGYLFFTALAALLAALISLRQTLSAKPERPPPVIGKNNTVLFVTNVEHGLSNVHVATVFSLLEHHPEITVHFASWAKIRPKIDRISAYARRLTPQSRNVVFHELPPPNFYDAAGKTSLAIMQPPGIEGLKALNDDMALFISPWTVEDHLEIHDSVRDLIRDVDPALVVLDMFVRPGMDATRGDNRLHAVLSPNVLADIFIGDQSWLGGFWKYPAIGSGHSFPVAWRDIPSNIYQTAAFVWGMLYNAELNEKRKSLASHGLKDPIDFFNIHLPGPGAFITQDTAGASIPIDYVPPNVTVTGPITISVASAEEQDPELAAWLERAPTVMVNLGSLMEYDAARARPMAAALKAMLERTGVQALWKLNRAEDLKDEDWRPLVEEFIASDRLRVSRWLTVDPAALLETGNIVASVHHGGANCYHEAIAAGVPHLILPGWLDLYNYAARVEVIDIGVWGNRKTAPGFSVDELSSAFLKLVDGGPAGVLMAENAKKIRRTLVRPGRDVAADEIARLAAWGH</sequence>
<evidence type="ECO:0000313" key="4">
    <source>
        <dbReference type="Proteomes" id="UP000076552"/>
    </source>
</evidence>
<dbReference type="Proteomes" id="UP000076552">
    <property type="component" value="Unassembled WGS sequence"/>
</dbReference>
<dbReference type="Gene3D" id="3.40.50.2000">
    <property type="entry name" value="Glycogen Phosphorylase B"/>
    <property type="match status" value="1"/>
</dbReference>
<keyword evidence="2" id="KW-0732">Signal</keyword>
<accession>A0A166TZW7</accession>
<dbReference type="PANTHER" id="PTHR48050:SF13">
    <property type="entry name" value="STEROL 3-BETA-GLUCOSYLTRANSFERASE UGT80A2"/>
    <property type="match status" value="1"/>
</dbReference>
<protein>
    <submittedName>
        <fullName evidence="3">UDP-glucoronosyl and UDP-glucosyl transferase family protein</fullName>
    </submittedName>
</protein>
<dbReference type="Pfam" id="PF00201">
    <property type="entry name" value="UDPGT"/>
    <property type="match status" value="1"/>
</dbReference>
<comment type="caution">
    <text evidence="3">The sequence shown here is derived from an EMBL/GenBank/DDBJ whole genome shotgun (WGS) entry which is preliminary data.</text>
</comment>
<evidence type="ECO:0000256" key="1">
    <source>
        <dbReference type="ARBA" id="ARBA00022679"/>
    </source>
</evidence>
<feature type="chain" id="PRO_5007880293" evidence="2">
    <location>
        <begin position="32"/>
        <end position="521"/>
    </location>
</feature>
<dbReference type="OrthoDB" id="407298at2759"/>
<dbReference type="PANTHER" id="PTHR48050">
    <property type="entry name" value="STEROL 3-BETA-GLUCOSYLTRANSFERASE"/>
    <property type="match status" value="1"/>
</dbReference>
<dbReference type="InterPro" id="IPR050426">
    <property type="entry name" value="Glycosyltransferase_28"/>
</dbReference>